<accession>A0A6M0SSC0</accession>
<comment type="caution">
    <text evidence="1">The sequence shown here is derived from an EMBL/GenBank/DDBJ whole genome shotgun (WGS) entry which is preliminary data.</text>
</comment>
<proteinExistence type="predicted"/>
<reference evidence="1 2" key="1">
    <citation type="submission" date="2019-02" db="EMBL/GenBank/DDBJ databases">
        <title>Genome sequencing of Clostridium botulinum clinical isolates.</title>
        <authorList>
            <person name="Brunt J."/>
            <person name="Van Vliet A.H.M."/>
            <person name="Stringer S.C."/>
            <person name="Grant K.A."/>
            <person name="Carter A.C."/>
            <person name="Peck M.W."/>
        </authorList>
    </citation>
    <scope>NUCLEOTIDE SEQUENCE [LARGE SCALE GENOMIC DNA]</scope>
    <source>
        <strain evidence="1 2">H113700579</strain>
    </source>
</reference>
<dbReference type="Proteomes" id="UP000472355">
    <property type="component" value="Unassembled WGS sequence"/>
</dbReference>
<sequence>MVHIKNGITHRTLVDKKLFIVKCYGNYKLRFYFPNAGLITGIKGFKNIRFQLHPCINWYSHYIIRFPFFYFEKSNFEWKLGLPNLYFRRIY</sequence>
<dbReference type="EMBL" id="SGKU01000054">
    <property type="protein sequence ID" value="NFA43938.1"/>
    <property type="molecule type" value="Genomic_DNA"/>
</dbReference>
<name>A0A6M0SSC0_CLOBO</name>
<evidence type="ECO:0000313" key="1">
    <source>
        <dbReference type="EMBL" id="NFA43938.1"/>
    </source>
</evidence>
<protein>
    <submittedName>
        <fullName evidence="1">Uncharacterized protein</fullName>
    </submittedName>
</protein>
<dbReference type="AlphaFoldDB" id="A0A6M0SSC0"/>
<evidence type="ECO:0000313" key="2">
    <source>
        <dbReference type="Proteomes" id="UP000472355"/>
    </source>
</evidence>
<organism evidence="1 2">
    <name type="scientific">Clostridium botulinum</name>
    <dbReference type="NCBI Taxonomy" id="1491"/>
    <lineage>
        <taxon>Bacteria</taxon>
        <taxon>Bacillati</taxon>
        <taxon>Bacillota</taxon>
        <taxon>Clostridia</taxon>
        <taxon>Eubacteriales</taxon>
        <taxon>Clostridiaceae</taxon>
        <taxon>Clostridium</taxon>
    </lineage>
</organism>
<gene>
    <name evidence="1" type="ORF">EXM65_15520</name>
</gene>